<organism evidence="1 2">
    <name type="scientific">Hoylesella oralis ATCC 33269</name>
    <dbReference type="NCBI Taxonomy" id="873533"/>
    <lineage>
        <taxon>Bacteria</taxon>
        <taxon>Pseudomonadati</taxon>
        <taxon>Bacteroidota</taxon>
        <taxon>Bacteroidia</taxon>
        <taxon>Bacteroidales</taxon>
        <taxon>Prevotellaceae</taxon>
        <taxon>Hoylesella</taxon>
    </lineage>
</organism>
<dbReference type="EMBL" id="AEPE02000005">
    <property type="protein sequence ID" value="EFZ36664.1"/>
    <property type="molecule type" value="Genomic_DNA"/>
</dbReference>
<dbReference type="eggNOG" id="ENOG50310GM">
    <property type="taxonomic scope" value="Bacteria"/>
</dbReference>
<dbReference type="STRING" id="28134.SAMN05444288_2387"/>
<gene>
    <name evidence="1" type="ORF">HMPREF0663_11577</name>
</gene>
<keyword evidence="2" id="KW-1185">Reference proteome</keyword>
<protein>
    <recommendedName>
        <fullName evidence="3">Prepilin-type cleavage/methylation N-terminal domain protein</fullName>
    </recommendedName>
</protein>
<name>E7RQX6_9BACT</name>
<evidence type="ECO:0000313" key="1">
    <source>
        <dbReference type="EMBL" id="EFZ36664.1"/>
    </source>
</evidence>
<dbReference type="RefSeq" id="WP_004369728.1">
    <property type="nucleotide sequence ID" value="NZ_GL833119.1"/>
</dbReference>
<dbReference type="Proteomes" id="UP000005580">
    <property type="component" value="Unassembled WGS sequence"/>
</dbReference>
<proteinExistence type="predicted"/>
<sequence length="158" mass="17705">MKIKNNYILGFCVLLLAVLCVLSVSTPVRFRRQKQQREVEVKRCLMAIRRAEMKYLQAYGTYTDNFRALTAARLLADSVQYIPYSGGKRFRLAVSVQLTKTGNRVPLMECSATYTDYLHGLDASQIADITEDANASGRFAGLKIGDLTTPNDNAGNWE</sequence>
<reference evidence="1" key="1">
    <citation type="submission" date="2011-01" db="EMBL/GenBank/DDBJ databases">
        <authorList>
            <person name="Muzny D."/>
            <person name="Qin X."/>
            <person name="Buhay C."/>
            <person name="Dugan-Rocha S."/>
            <person name="Ding Y."/>
            <person name="Chen G."/>
            <person name="Hawes A."/>
            <person name="Holder M."/>
            <person name="Jhangiani S."/>
            <person name="Johnson A."/>
            <person name="Khan Z."/>
            <person name="Li Z."/>
            <person name="Liu W."/>
            <person name="Liu X."/>
            <person name="Perez L."/>
            <person name="Shen H."/>
            <person name="Wang Q."/>
            <person name="Watt J."/>
            <person name="Xi L."/>
            <person name="Xin Y."/>
            <person name="Zhou J."/>
            <person name="Deng J."/>
            <person name="Jiang H."/>
            <person name="Liu Y."/>
            <person name="Qu J."/>
            <person name="Song X.-Z."/>
            <person name="Zhang L."/>
            <person name="Villasana D."/>
            <person name="Johnson A."/>
            <person name="Liu J."/>
            <person name="Liyanage D."/>
            <person name="Lorensuhewa L."/>
            <person name="Robinson T."/>
            <person name="Song A."/>
            <person name="Song B.-B."/>
            <person name="Dinh H."/>
            <person name="Thornton R."/>
            <person name="Coyle M."/>
            <person name="Francisco L."/>
            <person name="Jackson L."/>
            <person name="Javaid M."/>
            <person name="Korchina V."/>
            <person name="Kovar C."/>
            <person name="Mata R."/>
            <person name="Mathew T."/>
            <person name="Ngo R."/>
            <person name="Nguyen L."/>
            <person name="Nguyen N."/>
            <person name="Okwuonu G."/>
            <person name="Ongeri F."/>
            <person name="Pham C."/>
            <person name="Simmons D."/>
            <person name="Wilczek-Boney K."/>
            <person name="Hale W."/>
            <person name="Jakkamsetti A."/>
            <person name="Pham P."/>
            <person name="Ruth R."/>
            <person name="San Lucas F."/>
            <person name="Warren J."/>
            <person name="Zhang J."/>
            <person name="Zhao Z."/>
            <person name="Zhou C."/>
            <person name="Zhu D."/>
            <person name="Lee S."/>
            <person name="Bess C."/>
            <person name="Blankenburg K."/>
            <person name="Forbes L."/>
            <person name="Fu Q."/>
            <person name="Gubbala S."/>
            <person name="Hirani K."/>
            <person name="Jayaseelan J.C."/>
            <person name="Lara F."/>
            <person name="Munidasa M."/>
            <person name="Palculict T."/>
            <person name="Patil S."/>
            <person name="Pu L.-L."/>
            <person name="Saada N."/>
            <person name="Tang L."/>
            <person name="Weissenberger G."/>
            <person name="Zhu Y."/>
            <person name="Hemphill L."/>
            <person name="Shang Y."/>
            <person name="Youmans B."/>
            <person name="Ayvaz T."/>
            <person name="Ross M."/>
            <person name="Santibanez J."/>
            <person name="Aqrawi P."/>
            <person name="Gross S."/>
            <person name="Joshi V."/>
            <person name="Fowler G."/>
            <person name="Nazareth L."/>
            <person name="Reid J."/>
            <person name="Worley K."/>
            <person name="Petrosino J."/>
            <person name="Highlander S."/>
            <person name="Gibbs R."/>
        </authorList>
    </citation>
    <scope>NUCLEOTIDE SEQUENCE [LARGE SCALE GENOMIC DNA]</scope>
    <source>
        <strain evidence="1">ATCC 33269</strain>
    </source>
</reference>
<evidence type="ECO:0008006" key="3">
    <source>
        <dbReference type="Google" id="ProtNLM"/>
    </source>
</evidence>
<dbReference type="HOGENOM" id="CLU_084175_1_0_10"/>
<dbReference type="AlphaFoldDB" id="E7RQX6"/>
<evidence type="ECO:0000313" key="2">
    <source>
        <dbReference type="Proteomes" id="UP000005580"/>
    </source>
</evidence>
<comment type="caution">
    <text evidence="1">The sequence shown here is derived from an EMBL/GenBank/DDBJ whole genome shotgun (WGS) entry which is preliminary data.</text>
</comment>
<accession>E7RQX6</accession>